<dbReference type="CDD" id="cd22356">
    <property type="entry name" value="Sau3AI_N-like"/>
    <property type="match status" value="1"/>
</dbReference>
<dbReference type="InterPro" id="IPR011335">
    <property type="entry name" value="Restrct_endonuc-II-like"/>
</dbReference>
<dbReference type="InterPro" id="IPR037057">
    <property type="entry name" value="DNA_rep_MutH/T2_RE_sf"/>
</dbReference>
<comment type="caution">
    <text evidence="5">The sequence shown here is derived from an EMBL/GenBank/DDBJ whole genome shotgun (WGS) entry which is preliminary data.</text>
</comment>
<dbReference type="GO" id="GO:0004519">
    <property type="term" value="F:endonuclease activity"/>
    <property type="evidence" value="ECO:0007669"/>
    <property type="project" value="UniProtKB-KW"/>
</dbReference>
<keyword evidence="1" id="KW-0540">Nuclease</keyword>
<dbReference type="GeneID" id="98657013"/>
<accession>A0A6N6NRV7</accession>
<dbReference type="EMBL" id="WAJR01000001">
    <property type="protein sequence ID" value="KAB1643018.1"/>
    <property type="molecule type" value="Genomic_DNA"/>
</dbReference>
<proteinExistence type="predicted"/>
<keyword evidence="3" id="KW-0378">Hydrolase</keyword>
<dbReference type="NCBIfam" id="NF040973">
    <property type="entry name" value="restrict_Sau3AI"/>
    <property type="match status" value="1"/>
</dbReference>
<dbReference type="SUPFAM" id="SSF52980">
    <property type="entry name" value="Restriction endonuclease-like"/>
    <property type="match status" value="2"/>
</dbReference>
<protein>
    <submittedName>
        <fullName evidence="5">Restriction endonuclease</fullName>
    </submittedName>
</protein>
<reference evidence="5 6" key="1">
    <citation type="submission" date="2019-09" db="EMBL/GenBank/DDBJ databases">
        <title>Whole genome shotgun sequencing (WGS) of Ellagibacter isourolithinifaciens DSM 104140(T) and Adlercreutzia muris DSM 29508(T).</title>
        <authorList>
            <person name="Stoll D.A."/>
            <person name="Danylec N."/>
            <person name="Huch M."/>
        </authorList>
    </citation>
    <scope>NUCLEOTIDE SEQUENCE [LARGE SCALE GENOMIC DNA]</scope>
    <source>
        <strain evidence="5 6">DSM 104140</strain>
    </source>
</reference>
<evidence type="ECO:0000256" key="2">
    <source>
        <dbReference type="ARBA" id="ARBA00022759"/>
    </source>
</evidence>
<evidence type="ECO:0000313" key="6">
    <source>
        <dbReference type="Proteomes" id="UP000468668"/>
    </source>
</evidence>
<evidence type="ECO:0000313" key="5">
    <source>
        <dbReference type="EMBL" id="KAB1643018.1"/>
    </source>
</evidence>
<organism evidence="5 6">
    <name type="scientific">Ellagibacter isourolithinifaciens</name>
    <dbReference type="NCBI Taxonomy" id="2137581"/>
    <lineage>
        <taxon>Bacteria</taxon>
        <taxon>Bacillati</taxon>
        <taxon>Actinomycetota</taxon>
        <taxon>Coriobacteriia</taxon>
        <taxon>Eggerthellales</taxon>
        <taxon>Eggerthellaceae</taxon>
        <taxon>Ellagibacter</taxon>
    </lineage>
</organism>
<dbReference type="RefSeq" id="WP_158048603.1">
    <property type="nucleotide sequence ID" value="NZ_WAJR01000001.1"/>
</dbReference>
<dbReference type="AlphaFoldDB" id="A0A6N6NRV7"/>
<dbReference type="OrthoDB" id="3188707at2"/>
<evidence type="ECO:0000256" key="3">
    <source>
        <dbReference type="ARBA" id="ARBA00022801"/>
    </source>
</evidence>
<keyword evidence="2 5" id="KW-0255">Endonuclease</keyword>
<name>A0A6N6NRV7_9ACTN</name>
<dbReference type="Pfam" id="PF02976">
    <property type="entry name" value="MutH"/>
    <property type="match status" value="1"/>
</dbReference>
<sequence length="501" mass="57572">MSVWKLSPNECRTLDLSNPDELLRYAKKLVGHSFREVLMLGISPDDSSMKDYGNVKFKGGMGTLIEERYFGYKANSDEHPDFPDAGVELKATCYDVKKDGELSAGERLSITNIHYDERIEVNLEESGVWHKASLILLIYYERNRSIEKLDQKIKYVIMFTPSDVDWAIIKQDYELIQKMVMDGEADMLSESLTRYLGACTKGATAAKSWVNQYRNPARQAKQRNFCFKRQYMDYILHHYIMSEPEDSESIIEDASVLNKQTFDEYVLSVINAYAGKTDKQLCEMLGMAYTGNKAQWVSITYKLLGLRGEHAQEFEKAGISVRTIRVKLYGGVKESLSLDTFDFIELLEEEDWEHSDLFAYFDETRFLFVVFQQVDESMVLRGARFWSMPITDLEGPLHDVWDKTREVIAEGVELVPVRQKDGKIVVKNNLPGKQDNPVAHVRPHTGKSAYRFMDGSEIGDVERHASPLPDGRWMTKQSFWLNNDYVYSIVDLVGDNDSERG</sequence>
<dbReference type="CDD" id="cd22355">
    <property type="entry name" value="Sau3AI_C"/>
    <property type="match status" value="1"/>
</dbReference>
<keyword evidence="6" id="KW-1185">Reference proteome</keyword>
<dbReference type="Proteomes" id="UP000468668">
    <property type="component" value="Unassembled WGS sequence"/>
</dbReference>
<evidence type="ECO:0000256" key="1">
    <source>
        <dbReference type="ARBA" id="ARBA00022722"/>
    </source>
</evidence>
<gene>
    <name evidence="5" type="ORF">F8C90_01170</name>
</gene>
<dbReference type="GO" id="GO:0016787">
    <property type="term" value="F:hydrolase activity"/>
    <property type="evidence" value="ECO:0007669"/>
    <property type="project" value="UniProtKB-KW"/>
</dbReference>
<dbReference type="InterPro" id="IPR011337">
    <property type="entry name" value="DNA_rep_MutH/RE_typeII_Sau3AI"/>
</dbReference>
<feature type="domain" description="DNA mismatch repair MutH/Type II restriction enzyme Sau3AI" evidence="4">
    <location>
        <begin position="72"/>
        <end position="172"/>
    </location>
</feature>
<dbReference type="SMART" id="SM00927">
    <property type="entry name" value="MutH"/>
    <property type="match status" value="1"/>
</dbReference>
<dbReference type="Gene3D" id="3.40.600.10">
    <property type="entry name" value="DNA mismatch repair MutH/Restriction endonuclease, type II"/>
    <property type="match status" value="2"/>
</dbReference>
<dbReference type="GO" id="GO:0003677">
    <property type="term" value="F:DNA binding"/>
    <property type="evidence" value="ECO:0007669"/>
    <property type="project" value="InterPro"/>
</dbReference>
<evidence type="ECO:0000259" key="4">
    <source>
        <dbReference type="SMART" id="SM00927"/>
    </source>
</evidence>